<evidence type="ECO:0000313" key="2">
    <source>
        <dbReference type="EMBL" id="MFC4334310.1"/>
    </source>
</evidence>
<dbReference type="Pfam" id="PF06983">
    <property type="entry name" value="3-dmu-9_3-mt"/>
    <property type="match status" value="1"/>
</dbReference>
<dbReference type="SUPFAM" id="SSF54593">
    <property type="entry name" value="Glyoxalase/Bleomycin resistance protein/Dihydroxybiphenyl dioxygenase"/>
    <property type="match status" value="1"/>
</dbReference>
<dbReference type="CDD" id="cd06588">
    <property type="entry name" value="PhnB_like"/>
    <property type="match status" value="1"/>
</dbReference>
<dbReference type="EMBL" id="JBHSDK010000003">
    <property type="protein sequence ID" value="MFC4334310.1"/>
    <property type="molecule type" value="Genomic_DNA"/>
</dbReference>
<protein>
    <submittedName>
        <fullName evidence="2">VOC family protein</fullName>
    </submittedName>
</protein>
<dbReference type="PANTHER" id="PTHR33990:SF2">
    <property type="entry name" value="PHNB-LIKE DOMAIN-CONTAINING PROTEIN"/>
    <property type="match status" value="1"/>
</dbReference>
<feature type="domain" description="PhnB-like" evidence="1">
    <location>
        <begin position="6"/>
        <end position="121"/>
    </location>
</feature>
<dbReference type="PANTHER" id="PTHR33990">
    <property type="entry name" value="PROTEIN YJDN-RELATED"/>
    <property type="match status" value="1"/>
</dbReference>
<dbReference type="Proteomes" id="UP001595823">
    <property type="component" value="Unassembled WGS sequence"/>
</dbReference>
<evidence type="ECO:0000313" key="3">
    <source>
        <dbReference type="Proteomes" id="UP001595823"/>
    </source>
</evidence>
<reference evidence="3" key="1">
    <citation type="journal article" date="2019" name="Int. J. Syst. Evol. Microbiol.">
        <title>The Global Catalogue of Microorganisms (GCM) 10K type strain sequencing project: providing services to taxonomists for standard genome sequencing and annotation.</title>
        <authorList>
            <consortium name="The Broad Institute Genomics Platform"/>
            <consortium name="The Broad Institute Genome Sequencing Center for Infectious Disease"/>
            <person name="Wu L."/>
            <person name="Ma J."/>
        </authorList>
    </citation>
    <scope>NUCLEOTIDE SEQUENCE [LARGE SCALE GENOMIC DNA]</scope>
    <source>
        <strain evidence="3">IBRC-M 10908</strain>
    </source>
</reference>
<dbReference type="PIRSF" id="PIRSF021700">
    <property type="entry name" value="3_dmu_93_MTrfase"/>
    <property type="match status" value="1"/>
</dbReference>
<gene>
    <name evidence="2" type="ORF">ACFPET_03760</name>
</gene>
<dbReference type="InterPro" id="IPR029068">
    <property type="entry name" value="Glyas_Bleomycin-R_OHBP_Dase"/>
</dbReference>
<dbReference type="InterPro" id="IPR009725">
    <property type="entry name" value="3_dmu_93_MTrfase"/>
</dbReference>
<accession>A0ABV8TV12</accession>
<dbReference type="Gene3D" id="3.10.180.10">
    <property type="entry name" value="2,3-Dihydroxybiphenyl 1,2-Dioxygenase, domain 1"/>
    <property type="match status" value="1"/>
</dbReference>
<dbReference type="InterPro" id="IPR028973">
    <property type="entry name" value="PhnB-like"/>
</dbReference>
<comment type="caution">
    <text evidence="2">The sequence shown here is derived from an EMBL/GenBank/DDBJ whole genome shotgun (WGS) entry which is preliminary data.</text>
</comment>
<organism evidence="2 3">
    <name type="scientific">Salininema proteolyticum</name>
    <dbReference type="NCBI Taxonomy" id="1607685"/>
    <lineage>
        <taxon>Bacteria</taxon>
        <taxon>Bacillati</taxon>
        <taxon>Actinomycetota</taxon>
        <taxon>Actinomycetes</taxon>
        <taxon>Glycomycetales</taxon>
        <taxon>Glycomycetaceae</taxon>
        <taxon>Salininema</taxon>
    </lineage>
</organism>
<sequence>MTTVDKVSTCLWFNDQAEEAVEFYQSLLPGLVEITETSRYGSWAPDHEGKVLELWFTIAGRSFVALNGGEDVEYDHAMSLMVDCDGQDEVDRVWEAMLERGGKEIQCGWIADPWGVNWQIIPNGMEDYITGPDPEGAKRAVEAMFGMKKLVLADLERAYKGQ</sequence>
<keyword evidence="3" id="KW-1185">Reference proteome</keyword>
<evidence type="ECO:0000259" key="1">
    <source>
        <dbReference type="Pfam" id="PF06983"/>
    </source>
</evidence>
<name>A0ABV8TV12_9ACTN</name>
<dbReference type="RefSeq" id="WP_380618042.1">
    <property type="nucleotide sequence ID" value="NZ_JBHSDK010000003.1"/>
</dbReference>
<proteinExistence type="predicted"/>